<reference evidence="2" key="1">
    <citation type="submission" date="2016-10" db="EMBL/GenBank/DDBJ databases">
        <authorList>
            <person name="Varghese N."/>
        </authorList>
    </citation>
    <scope>NUCLEOTIDE SEQUENCE [LARGE SCALE GENOMIC DNA]</scope>
    <source>
        <strain evidence="2">DSM 12489</strain>
    </source>
</reference>
<evidence type="ECO:0000313" key="2">
    <source>
        <dbReference type="Proteomes" id="UP000182589"/>
    </source>
</evidence>
<dbReference type="EMBL" id="FNOJ01000051">
    <property type="protein sequence ID" value="SDX06836.1"/>
    <property type="molecule type" value="Genomic_DNA"/>
</dbReference>
<feature type="non-terminal residue" evidence="1">
    <location>
        <position position="1"/>
    </location>
</feature>
<evidence type="ECO:0000313" key="1">
    <source>
        <dbReference type="EMBL" id="SDX06836.1"/>
    </source>
</evidence>
<sequence>CALVAFSGVGIYVINEPHRMKSTIATTTAANQLSQSNVEKMITWADKYQYAFDVYIPTGGLGKKAYVVSMTGQPSFTLFSPEYNAFYSISEFKSISYADSILNLGTKHWTTVKDSTGLQYHMTIINSTSREYYFEQGSTTIVIQMNYKQGAYPGFPSGLKFVNLSEM</sequence>
<gene>
    <name evidence="1" type="ORF">SAMN04489725_1511</name>
</gene>
<keyword evidence="2" id="KW-1185">Reference proteome</keyword>
<dbReference type="Proteomes" id="UP000182589">
    <property type="component" value="Unassembled WGS sequence"/>
</dbReference>
<organism evidence="1 2">
    <name type="scientific">Alicyclobacillus hesperidum</name>
    <dbReference type="NCBI Taxonomy" id="89784"/>
    <lineage>
        <taxon>Bacteria</taxon>
        <taxon>Bacillati</taxon>
        <taxon>Bacillota</taxon>
        <taxon>Bacilli</taxon>
        <taxon>Bacillales</taxon>
        <taxon>Alicyclobacillaceae</taxon>
        <taxon>Alicyclobacillus</taxon>
    </lineage>
</organism>
<proteinExistence type="predicted"/>
<protein>
    <submittedName>
        <fullName evidence="1">Uncharacterized protein</fullName>
    </submittedName>
</protein>
<name>A0A1H2YNR8_9BACL</name>
<dbReference type="RefSeq" id="WP_176780932.1">
    <property type="nucleotide sequence ID" value="NZ_FNOJ01000051.1"/>
</dbReference>
<accession>A0A1H2YNR8</accession>
<dbReference type="AlphaFoldDB" id="A0A1H2YNR8"/>